<keyword evidence="4" id="KW-1185">Reference proteome</keyword>
<keyword evidence="1" id="KW-0802">TPR repeat</keyword>
<proteinExistence type="predicted"/>
<keyword evidence="2" id="KW-1133">Transmembrane helix</keyword>
<dbReference type="OrthoDB" id="2454310at2"/>
<dbReference type="AlphaFoldDB" id="W4Q2T0"/>
<keyword evidence="2" id="KW-0472">Membrane</keyword>
<sequence>MNIHSSKFRTVTFTVLFILAVIICVITYYIANNQNQLFEEDFHEFHYAMQLSNQGGFEEAEEIFLDLIGRKPASPTLEWNTGLNYAMKGDLDTALLHYEEAMKIRPFLRKEPFFMIQFGELLLRNDQLEQAQVYLEETLTLDLPEDYRLVTMSLLEEIESDNNNANEDES</sequence>
<feature type="transmembrane region" description="Helical" evidence="2">
    <location>
        <begin position="12"/>
        <end position="31"/>
    </location>
</feature>
<dbReference type="STRING" id="1236970.JCM9140_2303"/>
<dbReference type="Gene3D" id="1.25.40.10">
    <property type="entry name" value="Tetratricopeptide repeat domain"/>
    <property type="match status" value="1"/>
</dbReference>
<gene>
    <name evidence="3" type="ORF">JCM9140_2303</name>
</gene>
<dbReference type="RefSeq" id="WP_034745643.1">
    <property type="nucleotide sequence ID" value="NZ_BAUT01000021.1"/>
</dbReference>
<organism evidence="3 4">
    <name type="scientific">Halalkalibacter wakoensis JCM 9140</name>
    <dbReference type="NCBI Taxonomy" id="1236970"/>
    <lineage>
        <taxon>Bacteria</taxon>
        <taxon>Bacillati</taxon>
        <taxon>Bacillota</taxon>
        <taxon>Bacilli</taxon>
        <taxon>Bacillales</taxon>
        <taxon>Bacillaceae</taxon>
        <taxon>Halalkalibacter</taxon>
    </lineage>
</organism>
<keyword evidence="2" id="KW-0812">Transmembrane</keyword>
<reference evidence="3" key="1">
    <citation type="journal article" date="2014" name="Genome Announc.">
        <title>Draft Genome Sequences of Three Alkaliphilic Bacillus Strains, Bacillus wakoensis JCM 9140T, Bacillus akibai JCM 9157T, and Bacillus hemicellulosilyticus JCM 9152T.</title>
        <authorList>
            <person name="Yuki M."/>
            <person name="Oshima K."/>
            <person name="Suda W."/>
            <person name="Oshida Y."/>
            <person name="Kitamura K."/>
            <person name="Iida T."/>
            <person name="Hattori M."/>
            <person name="Ohkuma M."/>
        </authorList>
    </citation>
    <scope>NUCLEOTIDE SEQUENCE [LARGE SCALE GENOMIC DNA]</scope>
    <source>
        <strain evidence="3">JCM 9140</strain>
    </source>
</reference>
<comment type="caution">
    <text evidence="3">The sequence shown here is derived from an EMBL/GenBank/DDBJ whole genome shotgun (WGS) entry which is preliminary data.</text>
</comment>
<evidence type="ECO:0000256" key="1">
    <source>
        <dbReference type="PROSITE-ProRule" id="PRU00339"/>
    </source>
</evidence>
<evidence type="ECO:0000313" key="4">
    <source>
        <dbReference type="Proteomes" id="UP000018890"/>
    </source>
</evidence>
<accession>W4Q2T0</accession>
<evidence type="ECO:0000256" key="2">
    <source>
        <dbReference type="SAM" id="Phobius"/>
    </source>
</evidence>
<evidence type="ECO:0000313" key="3">
    <source>
        <dbReference type="EMBL" id="GAE26255.1"/>
    </source>
</evidence>
<dbReference type="InterPro" id="IPR019734">
    <property type="entry name" value="TPR_rpt"/>
</dbReference>
<name>W4Q2T0_9BACI</name>
<dbReference type="PROSITE" id="PS50005">
    <property type="entry name" value="TPR"/>
    <property type="match status" value="1"/>
</dbReference>
<protein>
    <submittedName>
        <fullName evidence="3">Uncharacterized protein</fullName>
    </submittedName>
</protein>
<dbReference type="InterPro" id="IPR011990">
    <property type="entry name" value="TPR-like_helical_dom_sf"/>
</dbReference>
<dbReference type="Proteomes" id="UP000018890">
    <property type="component" value="Unassembled WGS sequence"/>
</dbReference>
<dbReference type="EMBL" id="BAUT01000021">
    <property type="protein sequence ID" value="GAE26255.1"/>
    <property type="molecule type" value="Genomic_DNA"/>
</dbReference>
<dbReference type="SUPFAM" id="SSF48452">
    <property type="entry name" value="TPR-like"/>
    <property type="match status" value="1"/>
</dbReference>
<feature type="repeat" description="TPR" evidence="1">
    <location>
        <begin position="75"/>
        <end position="108"/>
    </location>
</feature>